<accession>A0A4Y2LFJ7</accession>
<organism evidence="1 2">
    <name type="scientific">Araneus ventricosus</name>
    <name type="common">Orbweaver spider</name>
    <name type="synonym">Epeira ventricosa</name>
    <dbReference type="NCBI Taxonomy" id="182803"/>
    <lineage>
        <taxon>Eukaryota</taxon>
        <taxon>Metazoa</taxon>
        <taxon>Ecdysozoa</taxon>
        <taxon>Arthropoda</taxon>
        <taxon>Chelicerata</taxon>
        <taxon>Arachnida</taxon>
        <taxon>Araneae</taxon>
        <taxon>Araneomorphae</taxon>
        <taxon>Entelegynae</taxon>
        <taxon>Araneoidea</taxon>
        <taxon>Araneidae</taxon>
        <taxon>Araneus</taxon>
    </lineage>
</organism>
<comment type="caution">
    <text evidence="1">The sequence shown here is derived from an EMBL/GenBank/DDBJ whole genome shotgun (WGS) entry which is preliminary data.</text>
</comment>
<evidence type="ECO:0000313" key="2">
    <source>
        <dbReference type="Proteomes" id="UP000499080"/>
    </source>
</evidence>
<sequence>MPFVPILGLFFPPIQGGSKVRYHSSSIPLFLLPLVDFRFNRVVARTQSRKNLSFTASPAARSSKEQQAIPISFHSIRNSINFIHLSQFPSVFKTEDWCFLPVFQKLHGGRAVNGPL</sequence>
<name>A0A4Y2LFJ7_ARAVE</name>
<dbReference type="EMBL" id="BGPR01118642">
    <property type="protein sequence ID" value="GBN13495.1"/>
    <property type="molecule type" value="Genomic_DNA"/>
</dbReference>
<reference evidence="1 2" key="1">
    <citation type="journal article" date="2019" name="Sci. Rep.">
        <title>Orb-weaving spider Araneus ventricosus genome elucidates the spidroin gene catalogue.</title>
        <authorList>
            <person name="Kono N."/>
            <person name="Nakamura H."/>
            <person name="Ohtoshi R."/>
            <person name="Moran D.A.P."/>
            <person name="Shinohara A."/>
            <person name="Yoshida Y."/>
            <person name="Fujiwara M."/>
            <person name="Mori M."/>
            <person name="Tomita M."/>
            <person name="Arakawa K."/>
        </authorList>
    </citation>
    <scope>NUCLEOTIDE SEQUENCE [LARGE SCALE GENOMIC DNA]</scope>
</reference>
<gene>
    <name evidence="1" type="ORF">AVEN_50710_1</name>
</gene>
<dbReference type="AlphaFoldDB" id="A0A4Y2LFJ7"/>
<dbReference type="Proteomes" id="UP000499080">
    <property type="component" value="Unassembled WGS sequence"/>
</dbReference>
<protein>
    <submittedName>
        <fullName evidence="1">Uncharacterized protein</fullName>
    </submittedName>
</protein>
<evidence type="ECO:0000313" key="1">
    <source>
        <dbReference type="EMBL" id="GBN13495.1"/>
    </source>
</evidence>
<proteinExistence type="predicted"/>
<keyword evidence="2" id="KW-1185">Reference proteome</keyword>